<gene>
    <name evidence="5" type="ORF">HWQ56_17020</name>
</gene>
<dbReference type="Proteomes" id="UP000509568">
    <property type="component" value="Chromosome"/>
</dbReference>
<keyword evidence="2" id="KW-0560">Oxidoreductase</keyword>
<dbReference type="PANTHER" id="PTHR24321:SF8">
    <property type="entry name" value="ESTRADIOL 17-BETA-DEHYDROGENASE 8-RELATED"/>
    <property type="match status" value="1"/>
</dbReference>
<dbReference type="InterPro" id="IPR057326">
    <property type="entry name" value="KR_dom"/>
</dbReference>
<evidence type="ECO:0000256" key="2">
    <source>
        <dbReference type="ARBA" id="ARBA00023002"/>
    </source>
</evidence>
<dbReference type="EMBL" id="CP056030">
    <property type="protein sequence ID" value="QKZ05404.1"/>
    <property type="molecule type" value="Genomic_DNA"/>
</dbReference>
<dbReference type="InterPro" id="IPR002347">
    <property type="entry name" value="SDR_fam"/>
</dbReference>
<protein>
    <submittedName>
        <fullName evidence="5">SDR family oxidoreductase</fullName>
    </submittedName>
</protein>
<reference evidence="5 6" key="1">
    <citation type="submission" date="2020-06" db="EMBL/GenBank/DDBJ databases">
        <title>Pseudomonas eucalypticola sp. nov., an endophyte of Eucalyptus dunnii leaves with biocontrol ability of eucalyptus leaf blight.</title>
        <authorList>
            <person name="Liu Y."/>
            <person name="Song Z."/>
            <person name="Zeng H."/>
            <person name="Lu M."/>
            <person name="Wang X."/>
            <person name="Lian X."/>
            <person name="Zhang Q."/>
        </authorList>
    </citation>
    <scope>NUCLEOTIDE SEQUENCE [LARGE SCALE GENOMIC DNA]</scope>
    <source>
        <strain evidence="5 6">NP-1</strain>
    </source>
</reference>
<dbReference type="SMART" id="SM00822">
    <property type="entry name" value="PKS_KR"/>
    <property type="match status" value="1"/>
</dbReference>
<dbReference type="KEGG" id="pez:HWQ56_17020"/>
<comment type="similarity">
    <text evidence="1">Belongs to the short-chain dehydrogenases/reductases (SDR) family.</text>
</comment>
<dbReference type="InterPro" id="IPR020904">
    <property type="entry name" value="Sc_DH/Rdtase_CS"/>
</dbReference>
<dbReference type="PROSITE" id="PS00061">
    <property type="entry name" value="ADH_SHORT"/>
    <property type="match status" value="1"/>
</dbReference>
<dbReference type="AlphaFoldDB" id="A0A7D5H800"/>
<evidence type="ECO:0000256" key="1">
    <source>
        <dbReference type="ARBA" id="ARBA00006484"/>
    </source>
</evidence>
<feature type="domain" description="Ketoreductase" evidence="4">
    <location>
        <begin position="7"/>
        <end position="175"/>
    </location>
</feature>
<evidence type="ECO:0000256" key="3">
    <source>
        <dbReference type="ARBA" id="ARBA00023027"/>
    </source>
</evidence>
<dbReference type="PRINTS" id="PR00081">
    <property type="entry name" value="GDHRDH"/>
</dbReference>
<dbReference type="CDD" id="cd05233">
    <property type="entry name" value="SDR_c"/>
    <property type="match status" value="1"/>
</dbReference>
<dbReference type="Gene3D" id="3.40.50.720">
    <property type="entry name" value="NAD(P)-binding Rossmann-like Domain"/>
    <property type="match status" value="1"/>
</dbReference>
<dbReference type="RefSeq" id="WP_176571250.1">
    <property type="nucleotide sequence ID" value="NZ_CP056030.1"/>
</dbReference>
<dbReference type="SUPFAM" id="SSF51735">
    <property type="entry name" value="NAD(P)-binding Rossmann-fold domains"/>
    <property type="match status" value="1"/>
</dbReference>
<name>A0A7D5H800_9PSED</name>
<sequence length="241" mass="24481">MSMFSGKTVMITGGTRGIGLAGAQHILAQGGRVIASGRRNESLSPTDDCVVVLGDVGDPVNVQVLAAAAERAGGLDGLWLNAGFARVGALEAMTAECFDALMATNVRAPALQLARLAPLLKPGASVVVTASSSAFEAAPLVSAYAATKGALLSMVRCWAASLAPRGIRVNAIVPGPIDTGFRGFMGEAAQVQFERAVVEQVPLGRAGSAHEAAAVALFLLSAQASYVTGSQYAVDGGLVMR</sequence>
<dbReference type="PANTHER" id="PTHR24321">
    <property type="entry name" value="DEHYDROGENASES, SHORT CHAIN"/>
    <property type="match status" value="1"/>
</dbReference>
<evidence type="ECO:0000313" key="5">
    <source>
        <dbReference type="EMBL" id="QKZ05404.1"/>
    </source>
</evidence>
<evidence type="ECO:0000259" key="4">
    <source>
        <dbReference type="SMART" id="SM00822"/>
    </source>
</evidence>
<evidence type="ECO:0000313" key="6">
    <source>
        <dbReference type="Proteomes" id="UP000509568"/>
    </source>
</evidence>
<proteinExistence type="inferred from homology"/>
<dbReference type="GO" id="GO:0016491">
    <property type="term" value="F:oxidoreductase activity"/>
    <property type="evidence" value="ECO:0007669"/>
    <property type="project" value="UniProtKB-KW"/>
</dbReference>
<keyword evidence="6" id="KW-1185">Reference proteome</keyword>
<organism evidence="5 6">
    <name type="scientific">Pseudomonas eucalypticola</name>
    <dbReference type="NCBI Taxonomy" id="2599595"/>
    <lineage>
        <taxon>Bacteria</taxon>
        <taxon>Pseudomonadati</taxon>
        <taxon>Pseudomonadota</taxon>
        <taxon>Gammaproteobacteria</taxon>
        <taxon>Pseudomonadales</taxon>
        <taxon>Pseudomonadaceae</taxon>
        <taxon>Pseudomonas</taxon>
    </lineage>
</organism>
<dbReference type="Pfam" id="PF13561">
    <property type="entry name" value="adh_short_C2"/>
    <property type="match status" value="1"/>
</dbReference>
<accession>A0A7D5H800</accession>
<dbReference type="InterPro" id="IPR036291">
    <property type="entry name" value="NAD(P)-bd_dom_sf"/>
</dbReference>
<dbReference type="FunFam" id="3.40.50.720:FF:000084">
    <property type="entry name" value="Short-chain dehydrogenase reductase"/>
    <property type="match status" value="1"/>
</dbReference>
<keyword evidence="3" id="KW-0520">NAD</keyword>